<accession>A0A7W7HRT0</accession>
<name>A0A7W7HRT0_9ACTN</name>
<gene>
    <name evidence="1" type="ORF">BJ964_009558</name>
</gene>
<organism evidence="1 2">
    <name type="scientific">Actinoplanes lobatus</name>
    <dbReference type="NCBI Taxonomy" id="113568"/>
    <lineage>
        <taxon>Bacteria</taxon>
        <taxon>Bacillati</taxon>
        <taxon>Actinomycetota</taxon>
        <taxon>Actinomycetes</taxon>
        <taxon>Micromonosporales</taxon>
        <taxon>Micromonosporaceae</taxon>
        <taxon>Actinoplanes</taxon>
    </lineage>
</organism>
<reference evidence="1 2" key="1">
    <citation type="submission" date="2020-08" db="EMBL/GenBank/DDBJ databases">
        <title>Sequencing the genomes of 1000 actinobacteria strains.</title>
        <authorList>
            <person name="Klenk H.-P."/>
        </authorList>
    </citation>
    <scope>NUCLEOTIDE SEQUENCE [LARGE SCALE GENOMIC DNA]</scope>
    <source>
        <strain evidence="1 2">DSM 43150</strain>
    </source>
</reference>
<comment type="caution">
    <text evidence="1">The sequence shown here is derived from an EMBL/GenBank/DDBJ whole genome shotgun (WGS) entry which is preliminary data.</text>
</comment>
<dbReference type="EMBL" id="JACHNC010000002">
    <property type="protein sequence ID" value="MBB4755287.1"/>
    <property type="molecule type" value="Genomic_DNA"/>
</dbReference>
<dbReference type="RefSeq" id="WP_239163894.1">
    <property type="nucleotide sequence ID" value="NZ_BOMP01000211.1"/>
</dbReference>
<evidence type="ECO:0000313" key="2">
    <source>
        <dbReference type="Proteomes" id="UP000590511"/>
    </source>
</evidence>
<dbReference type="Proteomes" id="UP000590511">
    <property type="component" value="Unassembled WGS sequence"/>
</dbReference>
<sequence>MADRRNLPRLMGQQEIRDRLGYSRQHTAMLIGQKGFPDPAYKLGMGRIWLADDVEEWIRAHRPALAEDPES</sequence>
<evidence type="ECO:0000313" key="1">
    <source>
        <dbReference type="EMBL" id="MBB4755287.1"/>
    </source>
</evidence>
<keyword evidence="1" id="KW-0238">DNA-binding</keyword>
<dbReference type="AlphaFoldDB" id="A0A7W7HRT0"/>
<proteinExistence type="predicted"/>
<protein>
    <submittedName>
        <fullName evidence="1">Putative DNA-binding transcriptional regulator AlpA</fullName>
    </submittedName>
</protein>
<dbReference type="GO" id="GO:0003677">
    <property type="term" value="F:DNA binding"/>
    <property type="evidence" value="ECO:0007669"/>
    <property type="project" value="UniProtKB-KW"/>
</dbReference>